<feature type="compositionally biased region" description="Acidic residues" evidence="1">
    <location>
        <begin position="181"/>
        <end position="191"/>
    </location>
</feature>
<feature type="compositionally biased region" description="Polar residues" evidence="1">
    <location>
        <begin position="383"/>
        <end position="395"/>
    </location>
</feature>
<evidence type="ECO:0000256" key="1">
    <source>
        <dbReference type="SAM" id="MobiDB-lite"/>
    </source>
</evidence>
<feature type="compositionally biased region" description="Basic and acidic residues" evidence="1">
    <location>
        <begin position="117"/>
        <end position="133"/>
    </location>
</feature>
<keyword evidence="3" id="KW-1185">Reference proteome</keyword>
<dbReference type="EMBL" id="NHYE01000361">
    <property type="protein sequence ID" value="PPR06212.1"/>
    <property type="molecule type" value="Genomic_DNA"/>
</dbReference>
<dbReference type="Proteomes" id="UP000284706">
    <property type="component" value="Unassembled WGS sequence"/>
</dbReference>
<evidence type="ECO:0000313" key="3">
    <source>
        <dbReference type="Proteomes" id="UP000284706"/>
    </source>
</evidence>
<feature type="compositionally biased region" description="Basic and acidic residues" evidence="1">
    <location>
        <begin position="152"/>
        <end position="168"/>
    </location>
</feature>
<accession>A0A409YT84</accession>
<feature type="compositionally biased region" description="Low complexity" evidence="1">
    <location>
        <begin position="363"/>
        <end position="372"/>
    </location>
</feature>
<reference evidence="2 3" key="1">
    <citation type="journal article" date="2018" name="Evol. Lett.">
        <title>Horizontal gene cluster transfer increased hallucinogenic mushroom diversity.</title>
        <authorList>
            <person name="Reynolds H.T."/>
            <person name="Vijayakumar V."/>
            <person name="Gluck-Thaler E."/>
            <person name="Korotkin H.B."/>
            <person name="Matheny P.B."/>
            <person name="Slot J.C."/>
        </authorList>
    </citation>
    <scope>NUCLEOTIDE SEQUENCE [LARGE SCALE GENOMIC DNA]</scope>
    <source>
        <strain evidence="2 3">SRW20</strain>
    </source>
</reference>
<protein>
    <submittedName>
        <fullName evidence="2">Uncharacterized protein</fullName>
    </submittedName>
</protein>
<feature type="compositionally biased region" description="Basic and acidic residues" evidence="1">
    <location>
        <begin position="219"/>
        <end position="230"/>
    </location>
</feature>
<feature type="region of interest" description="Disordered" evidence="1">
    <location>
        <begin position="93"/>
        <end position="236"/>
    </location>
</feature>
<organism evidence="2 3">
    <name type="scientific">Gymnopilus dilepis</name>
    <dbReference type="NCBI Taxonomy" id="231916"/>
    <lineage>
        <taxon>Eukaryota</taxon>
        <taxon>Fungi</taxon>
        <taxon>Dikarya</taxon>
        <taxon>Basidiomycota</taxon>
        <taxon>Agaricomycotina</taxon>
        <taxon>Agaricomycetes</taxon>
        <taxon>Agaricomycetidae</taxon>
        <taxon>Agaricales</taxon>
        <taxon>Agaricineae</taxon>
        <taxon>Hymenogastraceae</taxon>
        <taxon>Gymnopilus</taxon>
    </lineage>
</organism>
<sequence>MGQREDNPNYPGIEGVWFKVIDKDGNAVDLTPYSPQPVDVQGGEPGQIIVDDNDVHLGWFPTTVLKAAPSDVQQLKSVIIDFMMTAMQKKSDDYDVSVDGSGNPSDDATQVDYDSVGLKRNEPLIFTERSDDKTDNDDDNNDDKDGGTNGNNDKEDGGTANDDGKNDNDNNDDGNGLTNNDDNDNGTEDDNNNTNKGTSDDKEDNASKGTDSEEDNDNDNGRSKSNSKRDYHPRRPGVKGFWFSVIDKYGNSLDLSASFKYWDSSPSSAHGTDVAWLPIHGRYTAHALKRRVLKKLGKLKKMKDWGVYDEEGDSVAYDDSSRSEYVDLDNYGLRKKRPIAVKELREEDDSDSDDGSGKGSDSGSGSSSSSSSSDDEMPPPDITDTSSQGQNSSSADPYRLFTKRIQCMSNADWSRYEGSIQNTYQGEILWTDGNLSYGVANMMAYLAVRRVPNTPTGNVVAVGRAANESAYFVYLG</sequence>
<feature type="region of interest" description="Disordered" evidence="1">
    <location>
        <begin position="339"/>
        <end position="396"/>
    </location>
</feature>
<dbReference type="InParanoid" id="A0A409YT84"/>
<evidence type="ECO:0000313" key="2">
    <source>
        <dbReference type="EMBL" id="PPR06212.1"/>
    </source>
</evidence>
<dbReference type="AlphaFoldDB" id="A0A409YT84"/>
<gene>
    <name evidence="2" type="ORF">CVT26_005471</name>
</gene>
<comment type="caution">
    <text evidence="2">The sequence shown here is derived from an EMBL/GenBank/DDBJ whole genome shotgun (WGS) entry which is preliminary data.</text>
</comment>
<name>A0A409YT84_9AGAR</name>
<proteinExistence type="predicted"/>